<reference evidence="1" key="1">
    <citation type="submission" date="2020-06" db="EMBL/GenBank/DDBJ databases">
        <title>Draft genome of Bugula neritina, a colonial animal packing powerful symbionts and potential medicines.</title>
        <authorList>
            <person name="Rayko M."/>
        </authorList>
    </citation>
    <scope>NUCLEOTIDE SEQUENCE [LARGE SCALE GENOMIC DNA]</scope>
    <source>
        <strain evidence="1">Kwan_BN1</strain>
    </source>
</reference>
<protein>
    <submittedName>
        <fullName evidence="1">Uncharacterized protein</fullName>
    </submittedName>
</protein>
<dbReference type="Proteomes" id="UP000593567">
    <property type="component" value="Unassembled WGS sequence"/>
</dbReference>
<sequence length="77" mass="8669">MAAFSAKSDRVKTVRDVDANALFENHSVAEVRDIEKKIRHDIEWKKEEMRDLISSASLSSPVYVSTCPSQSLISCQL</sequence>
<gene>
    <name evidence="1" type="ORF">EB796_005072</name>
</gene>
<organism evidence="1 2">
    <name type="scientific">Bugula neritina</name>
    <name type="common">Brown bryozoan</name>
    <name type="synonym">Sertularia neritina</name>
    <dbReference type="NCBI Taxonomy" id="10212"/>
    <lineage>
        <taxon>Eukaryota</taxon>
        <taxon>Metazoa</taxon>
        <taxon>Spiralia</taxon>
        <taxon>Lophotrochozoa</taxon>
        <taxon>Bryozoa</taxon>
        <taxon>Gymnolaemata</taxon>
        <taxon>Cheilostomatida</taxon>
        <taxon>Flustrina</taxon>
        <taxon>Buguloidea</taxon>
        <taxon>Bugulidae</taxon>
        <taxon>Bugula</taxon>
    </lineage>
</organism>
<evidence type="ECO:0000313" key="1">
    <source>
        <dbReference type="EMBL" id="KAF6036625.1"/>
    </source>
</evidence>
<dbReference type="OrthoDB" id="46189at2759"/>
<accession>A0A7J7KEG9</accession>
<comment type="caution">
    <text evidence="1">The sequence shown here is derived from an EMBL/GenBank/DDBJ whole genome shotgun (WGS) entry which is preliminary data.</text>
</comment>
<keyword evidence="2" id="KW-1185">Reference proteome</keyword>
<dbReference type="EMBL" id="VXIV02000695">
    <property type="protein sequence ID" value="KAF6036625.1"/>
    <property type="molecule type" value="Genomic_DNA"/>
</dbReference>
<proteinExistence type="predicted"/>
<dbReference type="AlphaFoldDB" id="A0A7J7KEG9"/>
<name>A0A7J7KEG9_BUGNE</name>
<evidence type="ECO:0000313" key="2">
    <source>
        <dbReference type="Proteomes" id="UP000593567"/>
    </source>
</evidence>